<dbReference type="PROSITE" id="PS51257">
    <property type="entry name" value="PROKAR_LIPOPROTEIN"/>
    <property type="match status" value="1"/>
</dbReference>
<dbReference type="Proteomes" id="UP000516786">
    <property type="component" value="Plasmid pZXPA-20-602k"/>
</dbReference>
<gene>
    <name evidence="2" type="ORF">B7H17_19780</name>
    <name evidence="3" type="ORF">ID616_31705</name>
</gene>
<evidence type="ECO:0000256" key="1">
    <source>
        <dbReference type="SAM" id="MobiDB-lite"/>
    </source>
</evidence>
<accession>A0A1X0ZWG4</accession>
<evidence type="ECO:0000313" key="4">
    <source>
        <dbReference type="Proteomes" id="UP000193675"/>
    </source>
</evidence>
<dbReference type="EMBL" id="CP061724">
    <property type="protein sequence ID" value="QOD01170.1"/>
    <property type="molecule type" value="Genomic_DNA"/>
</dbReference>
<organism evidence="2 4">
    <name type="scientific">Pseudomonas putida</name>
    <name type="common">Arthrobacter siderocapsulatus</name>
    <dbReference type="NCBI Taxonomy" id="303"/>
    <lineage>
        <taxon>Bacteria</taxon>
        <taxon>Pseudomonadati</taxon>
        <taxon>Pseudomonadota</taxon>
        <taxon>Gammaproteobacteria</taxon>
        <taxon>Pseudomonadales</taxon>
        <taxon>Pseudomonadaceae</taxon>
        <taxon>Pseudomonas</taxon>
    </lineage>
</organism>
<reference evidence="3 5" key="2">
    <citation type="submission" date="2020-09" db="EMBL/GenBank/DDBJ databases">
        <title>Co-existence of a novel multidrug-resistance efflux pump with carbapenem resistance gene blaVIM-2 in one megaplasmid in Pseudomonas putida.</title>
        <authorList>
            <person name="Peng K."/>
            <person name="Li R."/>
        </authorList>
    </citation>
    <scope>NUCLEOTIDE SEQUENCE [LARGE SCALE GENOMIC DNA]</scope>
    <source>
        <strain evidence="3 5">ZXPA-20</strain>
        <plasmid evidence="3 5">pZXPA-20-602k</plasmid>
    </source>
</reference>
<dbReference type="RefSeq" id="WP_084851951.1">
    <property type="nucleotide sequence ID" value="NZ_CP061724.1"/>
</dbReference>
<evidence type="ECO:0000313" key="5">
    <source>
        <dbReference type="Proteomes" id="UP000516786"/>
    </source>
</evidence>
<geneLocation type="plasmid" evidence="3 5">
    <name>pZXPA-20-602k</name>
</geneLocation>
<reference evidence="2 4" key="1">
    <citation type="submission" date="2017-04" db="EMBL/GenBank/DDBJ databases">
        <title>Presence of VIM-2 positive Pseudomonas species in chickens and their surrounding environment.</title>
        <authorList>
            <person name="Zhang R."/>
        </authorList>
    </citation>
    <scope>NUCLEOTIDE SEQUENCE [LARGE SCALE GENOMIC DNA]</scope>
    <source>
        <strain evidence="2 4">DZ-C18</strain>
    </source>
</reference>
<keyword evidence="3" id="KW-0614">Plasmid</keyword>
<proteinExistence type="predicted"/>
<dbReference type="AlphaFoldDB" id="A0A1X0ZWG4"/>
<dbReference type="EMBL" id="NBWC01000031">
    <property type="protein sequence ID" value="ORL61953.1"/>
    <property type="molecule type" value="Genomic_DNA"/>
</dbReference>
<evidence type="ECO:0000313" key="2">
    <source>
        <dbReference type="EMBL" id="ORL61953.1"/>
    </source>
</evidence>
<name>A0A1X0ZWG4_PSEPU</name>
<dbReference type="OrthoDB" id="7024116at2"/>
<evidence type="ECO:0008006" key="6">
    <source>
        <dbReference type="Google" id="ProtNLM"/>
    </source>
</evidence>
<protein>
    <recommendedName>
        <fullName evidence="6">Lipoprotein</fullName>
    </recommendedName>
</protein>
<feature type="region of interest" description="Disordered" evidence="1">
    <location>
        <begin position="170"/>
        <end position="200"/>
    </location>
</feature>
<sequence>MIKKVLVSSAVVTMLAGCGQAVNDARLSLALNELRQNCFGNDTYSCRSDTVDFNQKVLELTPFKSDAAKEEITKLFGEEGWSLYQDVADEFVDEGVDALEDLRPNIFARIFFGDSQPVSPKGYVMTFNSEDMGRALSEVQKEFSVRAKKAGLKPNDQALRSYQMIADAVNGKGSPSSVEPEPNDGVDTLAASPAEPQLNNPVVTTRPVVMAQPTAAAQSFPELTGAINAYIAGLDTDGGVEYPEGRQIIQVDLNGDGELDAAVLYTIEGSGGSQTAYQTLSAFYHAPEGWQAQGGDAAISGAVREARDVGSRTIFIDALVQGDDDPRCCPTQPYPQRFQWSGDKFIELPGA</sequence>
<evidence type="ECO:0000313" key="3">
    <source>
        <dbReference type="EMBL" id="QOD01170.1"/>
    </source>
</evidence>
<dbReference type="Proteomes" id="UP000193675">
    <property type="component" value="Unassembled WGS sequence"/>
</dbReference>